<keyword evidence="4 8" id="KW-0489">Methyltransferase</keyword>
<accession>A0A5J4N4Y9</accession>
<keyword evidence="6" id="KW-0949">S-adenosyl-L-methionine</keyword>
<evidence type="ECO:0000313" key="9">
    <source>
        <dbReference type="Proteomes" id="UP000324629"/>
    </source>
</evidence>
<reference evidence="8 9" key="1">
    <citation type="journal article" date="2019" name="Gigascience">
        <title>Whole-genome sequence of the oriental lung fluke Paragonimus westermani.</title>
        <authorList>
            <person name="Oey H."/>
            <person name="Zakrzewski M."/>
            <person name="Narain K."/>
            <person name="Devi K.R."/>
            <person name="Agatsuma T."/>
            <person name="Nawaratna S."/>
            <person name="Gobert G.N."/>
            <person name="Jones M.K."/>
            <person name="Ragan M.A."/>
            <person name="McManus D.P."/>
            <person name="Krause L."/>
        </authorList>
    </citation>
    <scope>NUCLEOTIDE SEQUENCE [LARGE SCALE GENOMIC DNA]</scope>
    <source>
        <strain evidence="8 9">IND2009</strain>
    </source>
</reference>
<evidence type="ECO:0000256" key="7">
    <source>
        <dbReference type="ARBA" id="ARBA00032526"/>
    </source>
</evidence>
<comment type="similarity">
    <text evidence="2">Belongs to the methyltransferase superfamily. LCMT family.</text>
</comment>
<sequence>MTSPSDRTIQATNDDATSSKAHAVKRGYWKDAYMHYFCPIPVHKSPEINRGYFVRTQAFKAITLSFIKSTNGNCQIVNLGAGSDTLYFQLRDSGTVPRKFVEVDLEHNVHRKISIIRRHKLLGDIGQRSDEVMQDCLRYSQDGDVNLLPVGRLTDLDYVDGKVLLFDTCTNNVRRYFAFC</sequence>
<evidence type="ECO:0000256" key="5">
    <source>
        <dbReference type="ARBA" id="ARBA00022679"/>
    </source>
</evidence>
<dbReference type="PANTHER" id="PTHR13600:SF21">
    <property type="entry name" value="LEUCINE CARBOXYL METHYLTRANSFERASE 1"/>
    <property type="match status" value="1"/>
</dbReference>
<dbReference type="Proteomes" id="UP000324629">
    <property type="component" value="Unassembled WGS sequence"/>
</dbReference>
<protein>
    <recommendedName>
        <fullName evidence="3">[phosphatase 2A protein]-leucine-carboxy methyltransferase</fullName>
        <ecNumber evidence="3">2.1.1.233</ecNumber>
    </recommendedName>
    <alternativeName>
        <fullName evidence="7">[Phosphatase 2A protein]-leucine-carboxy methyltransferase 1</fullName>
    </alternativeName>
</protein>
<dbReference type="GO" id="GO:0018423">
    <property type="term" value="F:protein C-terminal leucine carboxyl O-methyltransferase activity"/>
    <property type="evidence" value="ECO:0007669"/>
    <property type="project" value="UniProtKB-EC"/>
</dbReference>
<evidence type="ECO:0000256" key="2">
    <source>
        <dbReference type="ARBA" id="ARBA00010703"/>
    </source>
</evidence>
<dbReference type="EC" id="2.1.1.233" evidence="3"/>
<dbReference type="SUPFAM" id="SSF53335">
    <property type="entry name" value="S-adenosyl-L-methionine-dependent methyltransferases"/>
    <property type="match status" value="1"/>
</dbReference>
<evidence type="ECO:0000256" key="1">
    <source>
        <dbReference type="ARBA" id="ARBA00000724"/>
    </source>
</evidence>
<evidence type="ECO:0000256" key="6">
    <source>
        <dbReference type="ARBA" id="ARBA00022691"/>
    </source>
</evidence>
<dbReference type="Gene3D" id="3.40.50.150">
    <property type="entry name" value="Vaccinia Virus protein VP39"/>
    <property type="match status" value="1"/>
</dbReference>
<dbReference type="InterPro" id="IPR029063">
    <property type="entry name" value="SAM-dependent_MTases_sf"/>
</dbReference>
<evidence type="ECO:0000256" key="3">
    <source>
        <dbReference type="ARBA" id="ARBA00012834"/>
    </source>
</evidence>
<keyword evidence="9" id="KW-1185">Reference proteome</keyword>
<comment type="caution">
    <text evidence="8">The sequence shown here is derived from an EMBL/GenBank/DDBJ whole genome shotgun (WGS) entry which is preliminary data.</text>
</comment>
<dbReference type="InterPro" id="IPR007213">
    <property type="entry name" value="Ppm1/Ppm2/Tcmp"/>
</dbReference>
<dbReference type="GO" id="GO:0032259">
    <property type="term" value="P:methylation"/>
    <property type="evidence" value="ECO:0007669"/>
    <property type="project" value="UniProtKB-KW"/>
</dbReference>
<feature type="non-terminal residue" evidence="8">
    <location>
        <position position="180"/>
    </location>
</feature>
<evidence type="ECO:0000256" key="4">
    <source>
        <dbReference type="ARBA" id="ARBA00022603"/>
    </source>
</evidence>
<dbReference type="PANTHER" id="PTHR13600">
    <property type="entry name" value="LEUCINE CARBOXYL METHYLTRANSFERASE"/>
    <property type="match status" value="1"/>
</dbReference>
<dbReference type="AlphaFoldDB" id="A0A5J4N4Y9"/>
<dbReference type="EMBL" id="QNGE01009318">
    <property type="protein sequence ID" value="KAA3670591.1"/>
    <property type="molecule type" value="Genomic_DNA"/>
</dbReference>
<dbReference type="Pfam" id="PF04072">
    <property type="entry name" value="LCM"/>
    <property type="match status" value="1"/>
</dbReference>
<dbReference type="InterPro" id="IPR016651">
    <property type="entry name" value="LCMT1"/>
</dbReference>
<name>A0A5J4N4Y9_9TREM</name>
<gene>
    <name evidence="8" type="ORF">DEA37_0015089</name>
</gene>
<comment type="catalytic activity">
    <reaction evidence="1">
        <text>[phosphatase 2A protein]-C-terminal L-leucine + S-adenosyl-L-methionine = [phosphatase 2A protein]-C-terminal L-leucine methyl ester + S-adenosyl-L-homocysteine</text>
        <dbReference type="Rhea" id="RHEA:48544"/>
        <dbReference type="Rhea" id="RHEA-COMP:12134"/>
        <dbReference type="Rhea" id="RHEA-COMP:12135"/>
        <dbReference type="ChEBI" id="CHEBI:57856"/>
        <dbReference type="ChEBI" id="CHEBI:59789"/>
        <dbReference type="ChEBI" id="CHEBI:90516"/>
        <dbReference type="ChEBI" id="CHEBI:90517"/>
        <dbReference type="EC" id="2.1.1.233"/>
    </reaction>
</comment>
<keyword evidence="5 8" id="KW-0808">Transferase</keyword>
<evidence type="ECO:0000313" key="8">
    <source>
        <dbReference type="EMBL" id="KAA3670591.1"/>
    </source>
</evidence>
<organism evidence="8 9">
    <name type="scientific">Paragonimus westermani</name>
    <dbReference type="NCBI Taxonomy" id="34504"/>
    <lineage>
        <taxon>Eukaryota</taxon>
        <taxon>Metazoa</taxon>
        <taxon>Spiralia</taxon>
        <taxon>Lophotrochozoa</taxon>
        <taxon>Platyhelminthes</taxon>
        <taxon>Trematoda</taxon>
        <taxon>Digenea</taxon>
        <taxon>Plagiorchiida</taxon>
        <taxon>Troglotremata</taxon>
        <taxon>Troglotrematidae</taxon>
        <taxon>Paragonimus</taxon>
    </lineage>
</organism>
<proteinExistence type="inferred from homology"/>